<proteinExistence type="predicted"/>
<dbReference type="RefSeq" id="WP_206254940.1">
    <property type="nucleotide sequence ID" value="NZ_CP071060.1"/>
</dbReference>
<dbReference type="PROSITE" id="PS51186">
    <property type="entry name" value="GNAT"/>
    <property type="match status" value="1"/>
</dbReference>
<dbReference type="Pfam" id="PF00583">
    <property type="entry name" value="Acetyltransf_1"/>
    <property type="match status" value="1"/>
</dbReference>
<protein>
    <submittedName>
        <fullName evidence="4">GNAT family N-acetyltransferase</fullName>
    </submittedName>
</protein>
<evidence type="ECO:0000313" key="5">
    <source>
        <dbReference type="Proteomes" id="UP000663570"/>
    </source>
</evidence>
<evidence type="ECO:0000256" key="1">
    <source>
        <dbReference type="ARBA" id="ARBA00022679"/>
    </source>
</evidence>
<dbReference type="PANTHER" id="PTHR43877">
    <property type="entry name" value="AMINOALKYLPHOSPHONATE N-ACETYLTRANSFERASE-RELATED-RELATED"/>
    <property type="match status" value="1"/>
</dbReference>
<evidence type="ECO:0000256" key="2">
    <source>
        <dbReference type="ARBA" id="ARBA00023315"/>
    </source>
</evidence>
<dbReference type="Gene3D" id="3.40.630.30">
    <property type="match status" value="1"/>
</dbReference>
<dbReference type="CDD" id="cd04301">
    <property type="entry name" value="NAT_SF"/>
    <property type="match status" value="1"/>
</dbReference>
<dbReference type="PANTHER" id="PTHR43877:SF2">
    <property type="entry name" value="AMINOALKYLPHOSPHONATE N-ACETYLTRANSFERASE-RELATED"/>
    <property type="match status" value="1"/>
</dbReference>
<keyword evidence="1" id="KW-0808">Transferase</keyword>
<dbReference type="InterPro" id="IPR016181">
    <property type="entry name" value="Acyl_CoA_acyltransferase"/>
</dbReference>
<gene>
    <name evidence="4" type="ORF">JY500_02345</name>
</gene>
<reference evidence="4 5" key="1">
    <citation type="submission" date="2021-02" db="EMBL/GenBank/DDBJ databases">
        <title>Niveibacterium changnyeongensis HC41.</title>
        <authorList>
            <person name="Kang M."/>
        </authorList>
    </citation>
    <scope>NUCLEOTIDE SEQUENCE [LARGE SCALE GENOMIC DNA]</scope>
    <source>
        <strain evidence="4 5">HC41</strain>
    </source>
</reference>
<dbReference type="InterPro" id="IPR000182">
    <property type="entry name" value="GNAT_dom"/>
</dbReference>
<dbReference type="Proteomes" id="UP000663570">
    <property type="component" value="Chromosome"/>
</dbReference>
<name>A0ABX7M7I4_9RHOO</name>
<keyword evidence="5" id="KW-1185">Reference proteome</keyword>
<evidence type="ECO:0000259" key="3">
    <source>
        <dbReference type="PROSITE" id="PS51186"/>
    </source>
</evidence>
<dbReference type="EMBL" id="CP071060">
    <property type="protein sequence ID" value="QSI77516.1"/>
    <property type="molecule type" value="Genomic_DNA"/>
</dbReference>
<keyword evidence="2" id="KW-0012">Acyltransferase</keyword>
<feature type="domain" description="N-acetyltransferase" evidence="3">
    <location>
        <begin position="3"/>
        <end position="151"/>
    </location>
</feature>
<dbReference type="SUPFAM" id="SSF55729">
    <property type="entry name" value="Acyl-CoA N-acyltransferases (Nat)"/>
    <property type="match status" value="1"/>
</dbReference>
<dbReference type="InterPro" id="IPR050832">
    <property type="entry name" value="Bact_Acetyltransf"/>
</dbReference>
<sequence length="157" mass="16709">MSLSISTAAPDSDDARALLDALSDTLAAITGDSGRSSFDPADVRGPGARFVIARDASGEAVGCGAYRPLQPGIAELKRMFARTRGGGIGRDLLAELERSAAADGYRELWLETRRVNLTAVAFYRAHGYREIPNFGRYIGRPEAICFSKTLAANEAAA</sequence>
<evidence type="ECO:0000313" key="4">
    <source>
        <dbReference type="EMBL" id="QSI77516.1"/>
    </source>
</evidence>
<organism evidence="4 5">
    <name type="scientific">Niveibacterium microcysteis</name>
    <dbReference type="NCBI Taxonomy" id="2811415"/>
    <lineage>
        <taxon>Bacteria</taxon>
        <taxon>Pseudomonadati</taxon>
        <taxon>Pseudomonadota</taxon>
        <taxon>Betaproteobacteria</taxon>
        <taxon>Rhodocyclales</taxon>
        <taxon>Rhodocyclaceae</taxon>
        <taxon>Niveibacterium</taxon>
    </lineage>
</organism>
<accession>A0ABX7M7I4</accession>